<sequence length="250" mass="28781">MRQYFETFSPAQYFGCDGSDPEGGPWADWIEGREPRIDPEFAHFLWWHLCGALHEFAFPSNHAEGRGFEYQTPEEFDEALNGHVALLERLLEEPVRLLQPFRVEGRLVEVDGIEYNPIRVMLAYSAWCVDKGMSALLVGNSTSAAMGTAYALRALQLANEYSESFSQVPVFSATDFQRELAMKRHAKDPKQAEKASVYASWLEWQERPHVHKGKAAFARAMLDKHQHLESTKVIEDWCRTWEREKGRKKT</sequence>
<dbReference type="RefSeq" id="WP_011002405.1">
    <property type="nucleotide sequence ID" value="NC_003295.1"/>
</dbReference>
<dbReference type="KEGG" id="rso:RSc2488"/>
<dbReference type="HOGENOM" id="CLU_1110679_0_0_4"/>
<proteinExistence type="predicted"/>
<dbReference type="AlphaFoldDB" id="Q8XWI6"/>
<keyword evidence="2" id="KW-1185">Reference proteome</keyword>
<dbReference type="EMBL" id="AL646052">
    <property type="protein sequence ID" value="CAD16195.1"/>
    <property type="molecule type" value="Genomic_DNA"/>
</dbReference>
<dbReference type="EnsemblBacteria" id="CAD16195">
    <property type="protein sequence ID" value="CAD16195"/>
    <property type="gene ID" value="RSc2488"/>
</dbReference>
<reference evidence="1 2" key="1">
    <citation type="journal article" date="2002" name="Nature">
        <title>Genome sequence of the plant pathogen Ralstonia solanacearum.</title>
        <authorList>
            <person name="Salanoubat M."/>
            <person name="Genin S."/>
            <person name="Artiguenave F."/>
            <person name="Gouzy J."/>
            <person name="Mangenot S."/>
            <person name="Arlat M."/>
            <person name="Billault A."/>
            <person name="Brottier P."/>
            <person name="Camus J.C."/>
            <person name="Cattolico L."/>
            <person name="Chandler M."/>
            <person name="Choisne N."/>
            <person name="Claudel-Renard C."/>
            <person name="Cunnac S."/>
            <person name="Demange N."/>
            <person name="Gaspin C."/>
            <person name="Lavie M."/>
            <person name="Moisan A."/>
            <person name="Robert C."/>
            <person name="Saurin W."/>
            <person name="Schiex T."/>
            <person name="Siguier P."/>
            <person name="Thebault P."/>
            <person name="Whalen M."/>
            <person name="Wincker P."/>
            <person name="Levy M."/>
            <person name="Weissenbach J."/>
            <person name="Boucher C.A."/>
        </authorList>
    </citation>
    <scope>NUCLEOTIDE SEQUENCE [LARGE SCALE GENOMIC DNA]</scope>
    <source>
        <strain evidence="2">ATCC BAA-1114 / GMI1000</strain>
    </source>
</reference>
<organism evidence="1 2">
    <name type="scientific">Ralstonia nicotianae (strain ATCC BAA-1114 / GMI1000)</name>
    <name type="common">Ralstonia solanacearum</name>
    <dbReference type="NCBI Taxonomy" id="267608"/>
    <lineage>
        <taxon>Bacteria</taxon>
        <taxon>Pseudomonadati</taxon>
        <taxon>Pseudomonadota</taxon>
        <taxon>Betaproteobacteria</taxon>
        <taxon>Burkholderiales</taxon>
        <taxon>Burkholderiaceae</taxon>
        <taxon>Ralstonia</taxon>
        <taxon>Ralstonia solanacearum species complex</taxon>
    </lineage>
</organism>
<dbReference type="eggNOG" id="ENOG502ZK9X">
    <property type="taxonomic scope" value="Bacteria"/>
</dbReference>
<gene>
    <name evidence="1" type="ordered locus">RSc2488</name>
</gene>
<dbReference type="STRING" id="267608.RSc2488"/>
<protein>
    <submittedName>
        <fullName evidence="1">Uncharacterized protein</fullName>
    </submittedName>
</protein>
<evidence type="ECO:0000313" key="1">
    <source>
        <dbReference type="EMBL" id="CAD16195.1"/>
    </source>
</evidence>
<name>Q8XWI6_RALN1</name>
<accession>Q8XWI6</accession>
<evidence type="ECO:0000313" key="2">
    <source>
        <dbReference type="Proteomes" id="UP000001436"/>
    </source>
</evidence>
<dbReference type="Proteomes" id="UP000001436">
    <property type="component" value="Chromosome"/>
</dbReference>